<feature type="transmembrane region" description="Helical" evidence="5">
    <location>
        <begin position="180"/>
        <end position="199"/>
    </location>
</feature>
<feature type="transmembrane region" description="Helical" evidence="5">
    <location>
        <begin position="126"/>
        <end position="147"/>
    </location>
</feature>
<dbReference type="PANTHER" id="PTHR35529:SF2">
    <property type="entry name" value="SPORULATION PROTEIN YTAF-RELATED"/>
    <property type="match status" value="1"/>
</dbReference>
<feature type="transmembrane region" description="Helical" evidence="5">
    <location>
        <begin position="66"/>
        <end position="84"/>
    </location>
</feature>
<keyword evidence="3 5" id="KW-1133">Transmembrane helix</keyword>
<reference evidence="6 7" key="1">
    <citation type="submission" date="2022-04" db="EMBL/GenBank/DDBJ databases">
        <title>Halobacillus sp. isolated from saltern.</title>
        <authorList>
            <person name="Won M."/>
            <person name="Lee C.-M."/>
            <person name="Woen H.-Y."/>
            <person name="Kwon S.-W."/>
        </authorList>
    </citation>
    <scope>NUCLEOTIDE SEQUENCE [LARGE SCALE GENOMIC DNA]</scope>
    <source>
        <strain evidence="6 7">SSBR10-3</strain>
    </source>
</reference>
<organism evidence="6 7">
    <name type="scientific">Halobacillus salinarum</name>
    <dbReference type="NCBI Taxonomy" id="2932257"/>
    <lineage>
        <taxon>Bacteria</taxon>
        <taxon>Bacillati</taxon>
        <taxon>Bacillota</taxon>
        <taxon>Bacilli</taxon>
        <taxon>Bacillales</taxon>
        <taxon>Bacillaceae</taxon>
        <taxon>Halobacillus</taxon>
    </lineage>
</organism>
<dbReference type="PANTHER" id="PTHR35529">
    <property type="entry name" value="MANGANESE EFFLUX PUMP MNTP-RELATED"/>
    <property type="match status" value="1"/>
</dbReference>
<gene>
    <name evidence="6" type="ORF">MUN89_09820</name>
</gene>
<feature type="transmembrane region" description="Helical" evidence="5">
    <location>
        <begin position="6"/>
        <end position="25"/>
    </location>
</feature>
<keyword evidence="1" id="KW-1003">Cell membrane</keyword>
<accession>A0ABY4ENZ2</accession>
<keyword evidence="2 5" id="KW-0812">Transmembrane</keyword>
<evidence type="ECO:0000313" key="6">
    <source>
        <dbReference type="EMBL" id="UOQ46178.1"/>
    </source>
</evidence>
<dbReference type="InterPro" id="IPR003810">
    <property type="entry name" value="Mntp/YtaF"/>
</dbReference>
<keyword evidence="4 5" id="KW-0472">Membrane</keyword>
<dbReference type="EMBL" id="CP095073">
    <property type="protein sequence ID" value="UOQ46178.1"/>
    <property type="molecule type" value="Genomic_DNA"/>
</dbReference>
<feature type="transmembrane region" description="Helical" evidence="5">
    <location>
        <begin position="37"/>
        <end position="54"/>
    </location>
</feature>
<feature type="transmembrane region" description="Helical" evidence="5">
    <location>
        <begin position="153"/>
        <end position="173"/>
    </location>
</feature>
<proteinExistence type="predicted"/>
<dbReference type="Proteomes" id="UP000831787">
    <property type="component" value="Chromosome"/>
</dbReference>
<name>A0ABY4ENZ2_9BACI</name>
<dbReference type="RefSeq" id="WP_244713244.1">
    <property type="nucleotide sequence ID" value="NZ_CP095073.1"/>
</dbReference>
<protein>
    <submittedName>
        <fullName evidence="6">Manganese efflux pump</fullName>
    </submittedName>
</protein>
<evidence type="ECO:0000256" key="3">
    <source>
        <dbReference type="ARBA" id="ARBA00022989"/>
    </source>
</evidence>
<evidence type="ECO:0000256" key="4">
    <source>
        <dbReference type="ARBA" id="ARBA00023136"/>
    </source>
</evidence>
<evidence type="ECO:0000256" key="2">
    <source>
        <dbReference type="ARBA" id="ARBA00022692"/>
    </source>
</evidence>
<evidence type="ECO:0000256" key="1">
    <source>
        <dbReference type="ARBA" id="ARBA00022475"/>
    </source>
</evidence>
<sequence>MGIAVFTFLFVIALSLDSFGIGCIIGMKNIGVTWKGIIGIGMVSGSCFLLSSYAGRLLLPFLTEQAANRIGAVLLIAIGCFYLWQHFRKEKPSPGKKKPWTQPARVFQNPVEADMDQSGGIRGKEVLVLGAALSLDSFGAGISGALIGISPLLTAGLIAAATCIMLAGGLICGAKLNEKIDSLSLFPAILLIIIAIIKLT</sequence>
<evidence type="ECO:0000256" key="5">
    <source>
        <dbReference type="SAM" id="Phobius"/>
    </source>
</evidence>
<dbReference type="Pfam" id="PF02659">
    <property type="entry name" value="Mntp"/>
    <property type="match status" value="1"/>
</dbReference>
<keyword evidence="7" id="KW-1185">Reference proteome</keyword>
<evidence type="ECO:0000313" key="7">
    <source>
        <dbReference type="Proteomes" id="UP000831787"/>
    </source>
</evidence>